<keyword evidence="3" id="KW-0813">Transport</keyword>
<keyword evidence="4" id="KW-1003">Cell membrane</keyword>
<comment type="similarity">
    <text evidence="2">Belongs to the nucleobase:cation symporter-2 (NCS2) (TC 2.A.40) family.</text>
</comment>
<proteinExistence type="inferred from homology"/>
<dbReference type="RefSeq" id="WP_286051636.1">
    <property type="nucleotide sequence ID" value="NZ_JASVWF010000001.1"/>
</dbReference>
<feature type="transmembrane region" description="Helical" evidence="9">
    <location>
        <begin position="445"/>
        <end position="468"/>
    </location>
</feature>
<feature type="transmembrane region" description="Helical" evidence="9">
    <location>
        <begin position="168"/>
        <end position="186"/>
    </location>
</feature>
<dbReference type="InterPro" id="IPR017588">
    <property type="entry name" value="UacT-like"/>
</dbReference>
<feature type="transmembrane region" description="Helical" evidence="9">
    <location>
        <begin position="273"/>
        <end position="295"/>
    </location>
</feature>
<dbReference type="PANTHER" id="PTHR42810">
    <property type="entry name" value="PURINE PERMEASE C1399.01C-RELATED"/>
    <property type="match status" value="1"/>
</dbReference>
<dbReference type="PROSITE" id="PS01116">
    <property type="entry name" value="XANTH_URACIL_PERMASE"/>
    <property type="match status" value="1"/>
</dbReference>
<feature type="transmembrane region" description="Helical" evidence="9">
    <location>
        <begin position="107"/>
        <end position="126"/>
    </location>
</feature>
<feature type="region of interest" description="Disordered" evidence="8">
    <location>
        <begin position="1"/>
        <end position="35"/>
    </location>
</feature>
<feature type="compositionally biased region" description="Basic and acidic residues" evidence="8">
    <location>
        <begin position="22"/>
        <end position="35"/>
    </location>
</feature>
<comment type="subcellular location">
    <subcellularLocation>
        <location evidence="1">Cell membrane</location>
        <topology evidence="1">Multi-pass membrane protein</topology>
    </subcellularLocation>
</comment>
<organism evidence="10 11">
    <name type="scientific">Actinomycetospora termitidis</name>
    <dbReference type="NCBI Taxonomy" id="3053470"/>
    <lineage>
        <taxon>Bacteria</taxon>
        <taxon>Bacillati</taxon>
        <taxon>Actinomycetota</taxon>
        <taxon>Actinomycetes</taxon>
        <taxon>Pseudonocardiales</taxon>
        <taxon>Pseudonocardiaceae</taxon>
        <taxon>Actinomycetospora</taxon>
    </lineage>
</organism>
<keyword evidence="11" id="KW-1185">Reference proteome</keyword>
<feature type="transmembrane region" description="Helical" evidence="9">
    <location>
        <begin position="206"/>
        <end position="227"/>
    </location>
</feature>
<feature type="compositionally biased region" description="Low complexity" evidence="8">
    <location>
        <begin position="1"/>
        <end position="11"/>
    </location>
</feature>
<feature type="transmembrane region" description="Helical" evidence="9">
    <location>
        <begin position="49"/>
        <end position="68"/>
    </location>
</feature>
<evidence type="ECO:0000313" key="11">
    <source>
        <dbReference type="Proteomes" id="UP001231924"/>
    </source>
</evidence>
<name>A0ABT7M4F8_9PSEU</name>
<evidence type="ECO:0000256" key="8">
    <source>
        <dbReference type="SAM" id="MobiDB-lite"/>
    </source>
</evidence>
<keyword evidence="7 9" id="KW-0472">Membrane</keyword>
<feature type="transmembrane region" description="Helical" evidence="9">
    <location>
        <begin position="418"/>
        <end position="439"/>
    </location>
</feature>
<evidence type="ECO:0000256" key="1">
    <source>
        <dbReference type="ARBA" id="ARBA00004651"/>
    </source>
</evidence>
<dbReference type="InterPro" id="IPR006042">
    <property type="entry name" value="Xan_ur_permease"/>
</dbReference>
<feature type="transmembrane region" description="Helical" evidence="9">
    <location>
        <begin position="385"/>
        <end position="406"/>
    </location>
</feature>
<dbReference type="NCBIfam" id="TIGR03173">
    <property type="entry name" value="pbuX"/>
    <property type="match status" value="1"/>
</dbReference>
<gene>
    <name evidence="10" type="ORF">QRT03_06315</name>
</gene>
<keyword evidence="5 9" id="KW-0812">Transmembrane</keyword>
<feature type="transmembrane region" description="Helical" evidence="9">
    <location>
        <begin position="360"/>
        <end position="379"/>
    </location>
</feature>
<evidence type="ECO:0000256" key="2">
    <source>
        <dbReference type="ARBA" id="ARBA00008821"/>
    </source>
</evidence>
<feature type="transmembrane region" description="Helical" evidence="9">
    <location>
        <begin position="239"/>
        <end position="261"/>
    </location>
</feature>
<dbReference type="Pfam" id="PF00860">
    <property type="entry name" value="Xan_ur_permease"/>
    <property type="match status" value="1"/>
</dbReference>
<dbReference type="PANTHER" id="PTHR42810:SF4">
    <property type="entry name" value="URIC ACID TRANSPORTER UACT"/>
    <property type="match status" value="1"/>
</dbReference>
<keyword evidence="6 9" id="KW-1133">Transmembrane helix</keyword>
<evidence type="ECO:0000256" key="9">
    <source>
        <dbReference type="SAM" id="Phobius"/>
    </source>
</evidence>
<accession>A0ABT7M4F8</accession>
<evidence type="ECO:0000256" key="5">
    <source>
        <dbReference type="ARBA" id="ARBA00022692"/>
    </source>
</evidence>
<dbReference type="InterPro" id="IPR006043">
    <property type="entry name" value="NCS2"/>
</dbReference>
<evidence type="ECO:0000256" key="6">
    <source>
        <dbReference type="ARBA" id="ARBA00022989"/>
    </source>
</evidence>
<dbReference type="NCBIfam" id="TIGR00801">
    <property type="entry name" value="ncs2"/>
    <property type="match status" value="1"/>
</dbReference>
<evidence type="ECO:0000313" key="10">
    <source>
        <dbReference type="EMBL" id="MDL5155559.1"/>
    </source>
</evidence>
<dbReference type="Proteomes" id="UP001231924">
    <property type="component" value="Unassembled WGS sequence"/>
</dbReference>
<evidence type="ECO:0000256" key="7">
    <source>
        <dbReference type="ARBA" id="ARBA00023136"/>
    </source>
</evidence>
<dbReference type="NCBIfam" id="NF037981">
    <property type="entry name" value="NCS2_1"/>
    <property type="match status" value="1"/>
</dbReference>
<feature type="transmembrane region" description="Helical" evidence="9">
    <location>
        <begin position="74"/>
        <end position="95"/>
    </location>
</feature>
<feature type="transmembrane region" description="Helical" evidence="9">
    <location>
        <begin position="138"/>
        <end position="161"/>
    </location>
</feature>
<evidence type="ECO:0000256" key="4">
    <source>
        <dbReference type="ARBA" id="ARBA00022475"/>
    </source>
</evidence>
<sequence length="480" mass="48772">MSTESPSEPTTGTDVDVPGPRHAADDTVRPEDERASVGKAGLYGLQHILAMYAGVVSPPIIIGGALGLGTAEQAVLVTAALFVSGLGTLLQSLGIGPAGRSWIGAQLPLVQGVSFAAVGTMTAVAADASIGSPEARLATIFGAVIVAGVVGFVIAPLFASLVRYFPPVVTGTVITVIGLSLFPVALRWIRGNETITVNGARVPNPAYGSATSLALGALTLLVTLLAARFAPGFWSRMAVLLGLVFGTLLATVLGLVNWGRVAQGPIVGFPTPFAFGAPLFSIGVIVSMTIVILVIMAETTADILAVGEILGTRTDRKRIAAGLRADMGATAISPVFNGFPISAFAQNVGMVAITGIRSRYVVAAGGGILVLLGLLPVLGRVMNAIPLPVLGGAGIVLFGSVAAAGIRTLSRVEFTNSNILIVAASIGLGIVPITVPEVYDHIPEWLGHIVESGISAAAITAVVLNLVFNGRGSPEEAPAH</sequence>
<protein>
    <submittedName>
        <fullName evidence="10">Nucleobase:cation symporter-2 family protein</fullName>
    </submittedName>
</protein>
<comment type="caution">
    <text evidence="10">The sequence shown here is derived from an EMBL/GenBank/DDBJ whole genome shotgun (WGS) entry which is preliminary data.</text>
</comment>
<reference evidence="10 11" key="1">
    <citation type="submission" date="2023-06" db="EMBL/GenBank/DDBJ databases">
        <title>Actinomycetospora Odt1-22.</title>
        <authorList>
            <person name="Supong K."/>
        </authorList>
    </citation>
    <scope>NUCLEOTIDE SEQUENCE [LARGE SCALE GENOMIC DNA]</scope>
    <source>
        <strain evidence="10 11">Odt1-22</strain>
    </source>
</reference>
<dbReference type="EMBL" id="JASVWF010000001">
    <property type="protein sequence ID" value="MDL5155559.1"/>
    <property type="molecule type" value="Genomic_DNA"/>
</dbReference>
<evidence type="ECO:0000256" key="3">
    <source>
        <dbReference type="ARBA" id="ARBA00022448"/>
    </source>
</evidence>